<keyword evidence="3" id="KW-0804">Transcription</keyword>
<dbReference type="RefSeq" id="WP_154418219.1">
    <property type="nucleotide sequence ID" value="NZ_VUNS01000009.1"/>
</dbReference>
<dbReference type="SUPFAM" id="SSF53822">
    <property type="entry name" value="Periplasmic binding protein-like I"/>
    <property type="match status" value="1"/>
</dbReference>
<dbReference type="CDD" id="cd06267">
    <property type="entry name" value="PBP1_LacI_sugar_binding-like"/>
    <property type="match status" value="1"/>
</dbReference>
<dbReference type="PROSITE" id="PS50932">
    <property type="entry name" value="HTH_LACI_2"/>
    <property type="match status" value="1"/>
</dbReference>
<dbReference type="SMART" id="SM00354">
    <property type="entry name" value="HTH_LACI"/>
    <property type="match status" value="1"/>
</dbReference>
<dbReference type="InterPro" id="IPR000843">
    <property type="entry name" value="HTH_LacI"/>
</dbReference>
<proteinExistence type="predicted"/>
<dbReference type="InterPro" id="IPR028082">
    <property type="entry name" value="Peripla_BP_I"/>
</dbReference>
<feature type="domain" description="HTH lacI-type" evidence="4">
    <location>
        <begin position="5"/>
        <end position="62"/>
    </location>
</feature>
<evidence type="ECO:0000313" key="6">
    <source>
        <dbReference type="Proteomes" id="UP000435649"/>
    </source>
</evidence>
<dbReference type="Pfam" id="PF00356">
    <property type="entry name" value="LacI"/>
    <property type="match status" value="1"/>
</dbReference>
<evidence type="ECO:0000256" key="3">
    <source>
        <dbReference type="ARBA" id="ARBA00023163"/>
    </source>
</evidence>
<comment type="caution">
    <text evidence="5">The sequence shown here is derived from an EMBL/GenBank/DDBJ whole genome shotgun (WGS) entry which is preliminary data.</text>
</comment>
<dbReference type="CDD" id="cd01392">
    <property type="entry name" value="HTH_LacI"/>
    <property type="match status" value="1"/>
</dbReference>
<organism evidence="5 6">
    <name type="scientific">Victivallis lenta</name>
    <dbReference type="NCBI Taxonomy" id="2606640"/>
    <lineage>
        <taxon>Bacteria</taxon>
        <taxon>Pseudomonadati</taxon>
        <taxon>Lentisphaerota</taxon>
        <taxon>Lentisphaeria</taxon>
        <taxon>Victivallales</taxon>
        <taxon>Victivallaceae</taxon>
        <taxon>Victivallis</taxon>
    </lineage>
</organism>
<dbReference type="Proteomes" id="UP000435649">
    <property type="component" value="Unassembled WGS sequence"/>
</dbReference>
<dbReference type="Gene3D" id="3.40.50.2300">
    <property type="match status" value="2"/>
</dbReference>
<dbReference type="SUPFAM" id="SSF47413">
    <property type="entry name" value="lambda repressor-like DNA-binding domains"/>
    <property type="match status" value="1"/>
</dbReference>
<dbReference type="PANTHER" id="PTHR30146:SF109">
    <property type="entry name" value="HTH-TYPE TRANSCRIPTIONAL REGULATOR GALS"/>
    <property type="match status" value="1"/>
</dbReference>
<dbReference type="InterPro" id="IPR046335">
    <property type="entry name" value="LacI/GalR-like_sensor"/>
</dbReference>
<dbReference type="PROSITE" id="PS00356">
    <property type="entry name" value="HTH_LACI_1"/>
    <property type="match status" value="1"/>
</dbReference>
<dbReference type="InterPro" id="IPR010982">
    <property type="entry name" value="Lambda_DNA-bd_dom_sf"/>
</dbReference>
<dbReference type="GO" id="GO:0000976">
    <property type="term" value="F:transcription cis-regulatory region binding"/>
    <property type="evidence" value="ECO:0007669"/>
    <property type="project" value="TreeGrafter"/>
</dbReference>
<reference evidence="5 6" key="1">
    <citation type="submission" date="2019-08" db="EMBL/GenBank/DDBJ databases">
        <title>In-depth cultivation of the pig gut microbiome towards novel bacterial diversity and tailored functional studies.</title>
        <authorList>
            <person name="Wylensek D."/>
            <person name="Hitch T.C.A."/>
            <person name="Clavel T."/>
        </authorList>
    </citation>
    <scope>NUCLEOTIDE SEQUENCE [LARGE SCALE GENOMIC DNA]</scope>
    <source>
        <strain evidence="5 6">BBE-744-WT-12</strain>
    </source>
</reference>
<sequence length="346" mass="38208">MPENVNMRDVARAAGVSPGTVSRVLSNRMGRTRVSVATRQKILDAVRTLDYVPNINARRLFSNRSGVFGLVLPRFDFPMRRMFEDQHLMRILAGIEETISPEGYRVLLIFADRDFVSGKEYLNIFRSKQLDGVFIWGAASADRFYAELGEHGYPHVFITTRPDCGDPAACFRGNYTEASRLAVEHLLEKGHRRIGWCANGDDVTSLQGELDLGIRQALNANNLGWDETIVPMRCNYLYSHGCEFAEAFAPGGASPVSALLFVSHDSARGCCDVFSSRGIRIPEECAVACCDSLVEEKSILKITRVAMDDFEIGAAAARRLLKTADSGTDSGDEEKLPVIFVPGETT</sequence>
<dbReference type="PANTHER" id="PTHR30146">
    <property type="entry name" value="LACI-RELATED TRANSCRIPTIONAL REPRESSOR"/>
    <property type="match status" value="1"/>
</dbReference>
<dbReference type="Gene3D" id="1.10.260.40">
    <property type="entry name" value="lambda repressor-like DNA-binding domains"/>
    <property type="match status" value="1"/>
</dbReference>
<keyword evidence="2" id="KW-0238">DNA-binding</keyword>
<keyword evidence="6" id="KW-1185">Reference proteome</keyword>
<dbReference type="AlphaFoldDB" id="A0A844G2E5"/>
<evidence type="ECO:0000259" key="4">
    <source>
        <dbReference type="PROSITE" id="PS50932"/>
    </source>
</evidence>
<evidence type="ECO:0000256" key="2">
    <source>
        <dbReference type="ARBA" id="ARBA00023125"/>
    </source>
</evidence>
<name>A0A844G2E5_9BACT</name>
<dbReference type="EMBL" id="VUNS01000009">
    <property type="protein sequence ID" value="MST97333.1"/>
    <property type="molecule type" value="Genomic_DNA"/>
</dbReference>
<keyword evidence="1" id="KW-0805">Transcription regulation</keyword>
<dbReference type="Pfam" id="PF13377">
    <property type="entry name" value="Peripla_BP_3"/>
    <property type="match status" value="1"/>
</dbReference>
<gene>
    <name evidence="5" type="ORF">FYJ85_09795</name>
</gene>
<dbReference type="GO" id="GO:0003700">
    <property type="term" value="F:DNA-binding transcription factor activity"/>
    <property type="evidence" value="ECO:0007669"/>
    <property type="project" value="TreeGrafter"/>
</dbReference>
<accession>A0A844G2E5</accession>
<evidence type="ECO:0000256" key="1">
    <source>
        <dbReference type="ARBA" id="ARBA00023015"/>
    </source>
</evidence>
<protein>
    <submittedName>
        <fullName evidence="5">LacI family transcriptional regulator</fullName>
    </submittedName>
</protein>
<evidence type="ECO:0000313" key="5">
    <source>
        <dbReference type="EMBL" id="MST97333.1"/>
    </source>
</evidence>